<dbReference type="RefSeq" id="WP_280606259.1">
    <property type="nucleotide sequence ID" value="NZ_CP123639.1"/>
</dbReference>
<dbReference type="Proteomes" id="UP001565236">
    <property type="component" value="Unassembled WGS sequence"/>
</dbReference>
<sequence length="97" mass="11442">MNGNYGVTRDINAKMVMAGFLLWKLLVVVVALVIAFLTMGKIFPTNGWWKYAQILYLFLTPMWVGYLLLPVFSGKTILWAFWLAIRRKRQFYRSFQK</sequence>
<accession>A0ABV4DVF0</accession>
<protein>
    <submittedName>
        <fullName evidence="2">Uncharacterized protein</fullName>
    </submittedName>
</protein>
<feature type="transmembrane region" description="Helical" evidence="1">
    <location>
        <begin position="21"/>
        <end position="43"/>
    </location>
</feature>
<dbReference type="EMBL" id="JBCLUF010000047">
    <property type="protein sequence ID" value="MEY8663134.1"/>
    <property type="molecule type" value="Genomic_DNA"/>
</dbReference>
<gene>
    <name evidence="2" type="ORF">AALT52_09690</name>
</gene>
<reference evidence="2 3" key="1">
    <citation type="submission" date="2024-03" db="EMBL/GenBank/DDBJ databases">
        <title>Mouse gut bacterial collection (mGBC) of GemPharmatech.</title>
        <authorList>
            <person name="He Y."/>
            <person name="Dong L."/>
            <person name="Wu D."/>
            <person name="Gao X."/>
            <person name="Lin Z."/>
        </authorList>
    </citation>
    <scope>NUCLEOTIDE SEQUENCE [LARGE SCALE GENOMIC DNA]</scope>
    <source>
        <strain evidence="2 3">15-30</strain>
    </source>
</reference>
<keyword evidence="1" id="KW-1133">Transmembrane helix</keyword>
<name>A0ABV4DVF0_9LACO</name>
<keyword evidence="1" id="KW-0472">Membrane</keyword>
<keyword evidence="1" id="KW-0812">Transmembrane</keyword>
<keyword evidence="3" id="KW-1185">Reference proteome</keyword>
<evidence type="ECO:0000313" key="3">
    <source>
        <dbReference type="Proteomes" id="UP001565236"/>
    </source>
</evidence>
<proteinExistence type="predicted"/>
<feature type="transmembrane region" description="Helical" evidence="1">
    <location>
        <begin position="63"/>
        <end position="85"/>
    </location>
</feature>
<evidence type="ECO:0000313" key="2">
    <source>
        <dbReference type="EMBL" id="MEY8663134.1"/>
    </source>
</evidence>
<evidence type="ECO:0000256" key="1">
    <source>
        <dbReference type="SAM" id="Phobius"/>
    </source>
</evidence>
<comment type="caution">
    <text evidence="2">The sequence shown here is derived from an EMBL/GenBank/DDBJ whole genome shotgun (WGS) entry which is preliminary data.</text>
</comment>
<organism evidence="2 3">
    <name type="scientific">Ligilactobacillus faecis</name>
    <dbReference type="NCBI Taxonomy" id="762833"/>
    <lineage>
        <taxon>Bacteria</taxon>
        <taxon>Bacillati</taxon>
        <taxon>Bacillota</taxon>
        <taxon>Bacilli</taxon>
        <taxon>Lactobacillales</taxon>
        <taxon>Lactobacillaceae</taxon>
        <taxon>Ligilactobacillus</taxon>
    </lineage>
</organism>